<reference evidence="4 5" key="1">
    <citation type="submission" date="2014-06" db="EMBL/GenBank/DDBJ databases">
        <title>The genome of the endonuclear symbiont Nucleicultrix amoebiphila.</title>
        <authorList>
            <person name="Schulz F."/>
            <person name="Horn M."/>
        </authorList>
    </citation>
    <scope>NUCLEOTIDE SEQUENCE [LARGE SCALE GENOMIC DNA]</scope>
    <source>
        <strain evidence="4 5">FS5</strain>
    </source>
</reference>
<evidence type="ECO:0000256" key="1">
    <source>
        <dbReference type="SAM" id="MobiDB-lite"/>
    </source>
</evidence>
<dbReference type="GO" id="GO:0005886">
    <property type="term" value="C:plasma membrane"/>
    <property type="evidence" value="ECO:0007669"/>
    <property type="project" value="TreeGrafter"/>
</dbReference>
<feature type="domain" description="AsmA" evidence="3">
    <location>
        <begin position="519"/>
        <end position="795"/>
    </location>
</feature>
<evidence type="ECO:0000256" key="2">
    <source>
        <dbReference type="SAM" id="Phobius"/>
    </source>
</evidence>
<feature type="domain" description="AsmA" evidence="3">
    <location>
        <begin position="1"/>
        <end position="257"/>
    </location>
</feature>
<dbReference type="Pfam" id="PF05170">
    <property type="entry name" value="AsmA"/>
    <property type="match status" value="2"/>
</dbReference>
<protein>
    <recommendedName>
        <fullName evidence="3">AsmA domain-containing protein</fullName>
    </recommendedName>
</protein>
<proteinExistence type="predicted"/>
<dbReference type="EMBL" id="CP008743">
    <property type="protein sequence ID" value="ARN85154.1"/>
    <property type="molecule type" value="Genomic_DNA"/>
</dbReference>
<accession>A0A1W6N5L3</accession>
<dbReference type="Proteomes" id="UP000237351">
    <property type="component" value="Chromosome"/>
</dbReference>
<keyword evidence="2" id="KW-0812">Transmembrane</keyword>
<gene>
    <name evidence="4" type="ORF">GQ61_07515</name>
</gene>
<dbReference type="InterPro" id="IPR007844">
    <property type="entry name" value="AsmA"/>
</dbReference>
<dbReference type="PANTHER" id="PTHR30441:SF4">
    <property type="entry name" value="PROTEIN ASMA"/>
    <property type="match status" value="1"/>
</dbReference>
<dbReference type="AlphaFoldDB" id="A0A1W6N5L3"/>
<sequence length="925" mass="100494">MKKLVYGIFGLLFFVICGVLILPFLIDLNNYKDDISAQAQKYIGREVTVDGDIRLALFPTPGIKVSKIRLANLDHAHHPDMVVLDKLELNVDLMRLLKGVIEVTKVQLEGAKVYLEKLPDGHGNWEFSLNLDGAPESEQVTEEKKPVLVSSPQIQINVIKVANATIEYQQDDQKYSFEDVDVGIKMSEKDNRLNVDGSGLYLKKHFRFEGEVQKTDMPAPFKIAFSALGSSLSAEGKADIASQSAQGTLELKVSPGKVFDSININLPSAVQSFAKDKVEIKGGFSVSPKLVSIDNFTAQLDTLKLEGDAEVDLTKFVTSLRLKKLPGDGHVEVTMNQSKDGWNGTLGMSTNHLEALMKPFIGDLPQDLLKGTVQDPKKFFETFFRKMNLAAQITLKPEIISVQNLLVAFPQTKIEGTISSSYHGNNVMRYDLQISNVLPLLALAGLNLKESPGIVKIKGETNMSLDGLPSALKIHFDNADVGLHGGLTGSKFELTLQHPNATNLLGMFAHKPDYNLGSLKLETTVHKSDHKISLAPLDGSIGLGGTPCRFNGEVSLTEAGAKKVVNANLKTGIIDIGALMGKSKSTVQRVSSRHHGGKESAEKPVSSGGVPWSSEPIDFEGLKATDINVTLKADGIRHEDITLDQTHLEARVFNGNVDLIQLSGKVFGGVLTANGKLNPENSTFKANLKDAQLQRLAANTGQVKVIKGRANLDLDFVSKGKSTLALASNLNGLAKFHAVDGVIQGFDLDSVANLVSNLNGIQLLSGIAKMVEGGETRFANFESTVAFARGIGTFTQLSLKTKGAELSGAGQINLPKYYLDMMVRIGVLARPDYPPLKVRFSGPIDNPERSVDLGELRDYLLKNIFKSLTQGGNPLKNLLDGFVQPQQPTQQTTPQQSQPTQQQPSLEKALEKPQDVIKDVLKGLF</sequence>
<feature type="compositionally biased region" description="Low complexity" evidence="1">
    <location>
        <begin position="885"/>
        <end position="905"/>
    </location>
</feature>
<keyword evidence="2" id="KW-1133">Transmembrane helix</keyword>
<dbReference type="STRING" id="1414854.GQ61_07515"/>
<dbReference type="GO" id="GO:0090313">
    <property type="term" value="P:regulation of protein targeting to membrane"/>
    <property type="evidence" value="ECO:0007669"/>
    <property type="project" value="TreeGrafter"/>
</dbReference>
<feature type="region of interest" description="Disordered" evidence="1">
    <location>
        <begin position="586"/>
        <end position="610"/>
    </location>
</feature>
<evidence type="ECO:0000313" key="5">
    <source>
        <dbReference type="Proteomes" id="UP000237351"/>
    </source>
</evidence>
<evidence type="ECO:0000313" key="4">
    <source>
        <dbReference type="EMBL" id="ARN85154.1"/>
    </source>
</evidence>
<organism evidence="4 5">
    <name type="scientific">Candidatus Nucleicultrix amoebiphila FS5</name>
    <dbReference type="NCBI Taxonomy" id="1414854"/>
    <lineage>
        <taxon>Bacteria</taxon>
        <taxon>Pseudomonadati</taxon>
        <taxon>Pseudomonadota</taxon>
        <taxon>Alphaproteobacteria</taxon>
        <taxon>Holosporales</taxon>
        <taxon>Candidatus Nucleicultricaceae</taxon>
        <taxon>Candidatus Nucleicultrix</taxon>
    </lineage>
</organism>
<dbReference type="InterPro" id="IPR052894">
    <property type="entry name" value="AsmA-related"/>
</dbReference>
<keyword evidence="2" id="KW-0472">Membrane</keyword>
<name>A0A1W6N5L3_9PROT</name>
<feature type="region of interest" description="Disordered" evidence="1">
    <location>
        <begin position="885"/>
        <end position="912"/>
    </location>
</feature>
<dbReference type="RefSeq" id="WP_198157311.1">
    <property type="nucleotide sequence ID" value="NZ_CP008743.1"/>
</dbReference>
<evidence type="ECO:0000259" key="3">
    <source>
        <dbReference type="Pfam" id="PF05170"/>
    </source>
</evidence>
<feature type="transmembrane region" description="Helical" evidence="2">
    <location>
        <begin position="5"/>
        <end position="26"/>
    </location>
</feature>
<dbReference type="KEGG" id="naf:GQ61_07515"/>
<keyword evidence="5" id="KW-1185">Reference proteome</keyword>
<dbReference type="PANTHER" id="PTHR30441">
    <property type="entry name" value="DUF748 DOMAIN-CONTAINING PROTEIN"/>
    <property type="match status" value="1"/>
</dbReference>